<feature type="compositionally biased region" description="Polar residues" evidence="1">
    <location>
        <begin position="132"/>
        <end position="144"/>
    </location>
</feature>
<dbReference type="Proteomes" id="UP001139648">
    <property type="component" value="Unassembled WGS sequence"/>
</dbReference>
<comment type="caution">
    <text evidence="2">The sequence shown here is derived from an EMBL/GenBank/DDBJ whole genome shotgun (WGS) entry which is preliminary data.</text>
</comment>
<dbReference type="InterPro" id="IPR014942">
    <property type="entry name" value="AbiEii"/>
</dbReference>
<dbReference type="AlphaFoldDB" id="A0A9X2G8L0"/>
<keyword evidence="3" id="KW-1185">Reference proteome</keyword>
<accession>A0A9X2G8L0</accession>
<proteinExistence type="predicted"/>
<feature type="compositionally biased region" description="Low complexity" evidence="1">
    <location>
        <begin position="118"/>
        <end position="127"/>
    </location>
</feature>
<evidence type="ECO:0000313" key="2">
    <source>
        <dbReference type="EMBL" id="MCP2353205.1"/>
    </source>
</evidence>
<feature type="region of interest" description="Disordered" evidence="1">
    <location>
        <begin position="110"/>
        <end position="144"/>
    </location>
</feature>
<name>A0A9X2G8L0_9ACTN</name>
<protein>
    <submittedName>
        <fullName evidence="2">Uncharacterized protein</fullName>
    </submittedName>
</protein>
<reference evidence="2" key="1">
    <citation type="submission" date="2022-06" db="EMBL/GenBank/DDBJ databases">
        <title>Sequencing the genomes of 1000 actinobacteria strains.</title>
        <authorList>
            <person name="Klenk H.-P."/>
        </authorList>
    </citation>
    <scope>NUCLEOTIDE SEQUENCE</scope>
    <source>
        <strain evidence="2">DSM 46694</strain>
    </source>
</reference>
<dbReference type="EMBL" id="JAMZEB010000001">
    <property type="protein sequence ID" value="MCP2353205.1"/>
    <property type="molecule type" value="Genomic_DNA"/>
</dbReference>
<evidence type="ECO:0000256" key="1">
    <source>
        <dbReference type="SAM" id="MobiDB-lite"/>
    </source>
</evidence>
<dbReference type="Pfam" id="PF08843">
    <property type="entry name" value="AbiEii"/>
    <property type="match status" value="1"/>
</dbReference>
<evidence type="ECO:0000313" key="3">
    <source>
        <dbReference type="Proteomes" id="UP001139648"/>
    </source>
</evidence>
<organism evidence="2 3">
    <name type="scientific">Nonomuraea thailandensis</name>
    <dbReference type="NCBI Taxonomy" id="1188745"/>
    <lineage>
        <taxon>Bacteria</taxon>
        <taxon>Bacillati</taxon>
        <taxon>Actinomycetota</taxon>
        <taxon>Actinomycetes</taxon>
        <taxon>Streptosporangiales</taxon>
        <taxon>Streptosporangiaceae</taxon>
        <taxon>Nonomuraea</taxon>
    </lineage>
</organism>
<gene>
    <name evidence="2" type="ORF">HD597_000225</name>
</gene>
<sequence>MQLDFVFNEPLPVPPVTALIPRAGGGEPTAVQAATPELSLAWKSLWLASDLWAQGKDLYDAVLLAERVTLPGDLLRWVLREALGEQEAAEFDLDTIRGWEVNWEEFQAEYPRPGGGARLEAAAGARPDPGRQTVSTPDSGSRWT</sequence>